<proteinExistence type="inferred from homology"/>
<evidence type="ECO:0000313" key="4">
    <source>
        <dbReference type="Proteomes" id="UP000821866"/>
    </source>
</evidence>
<evidence type="ECO:0000313" key="3">
    <source>
        <dbReference type="EMBL" id="KAH8041031.1"/>
    </source>
</evidence>
<dbReference type="InterPro" id="IPR033315">
    <property type="entry name" value="Fan1-like"/>
</dbReference>
<comment type="caution">
    <text evidence="3">The sequence shown here is derived from an EMBL/GenBank/DDBJ whole genome shotgun (WGS) entry which is preliminary data.</text>
</comment>
<dbReference type="Proteomes" id="UP000821866">
    <property type="component" value="Chromosome 1"/>
</dbReference>
<dbReference type="GO" id="GO:0017108">
    <property type="term" value="F:5'-flap endonuclease activity"/>
    <property type="evidence" value="ECO:0007669"/>
    <property type="project" value="TreeGrafter"/>
</dbReference>
<comment type="function">
    <text evidence="1">Nuclease required for the repair of DNA interstrand cross-links (ICL). Acts as a 5'-3' exonuclease that anchors at a cut end of DNA and cleaves DNA successively at every third nucleotide, allowing to excise an ICL from one strand through flanking incisions.</text>
</comment>
<dbReference type="Pfam" id="PF21170">
    <property type="entry name" value="FAN1_TPR"/>
    <property type="match status" value="1"/>
</dbReference>
<sequence length="293" mass="33074">MMWKSLLEALKRWNTRTVFWLCRCLYAFNSNTLLELCSGRRLSQPTLAMSQDEGSSAAACTTSAPTAPPSCTITMPQKDPPLYCQSRRGHWWDRLALNLEVHLGKPAEALKVVHEGLDDPSISPAARHALVTRANRWQQGCPRTHHSHRCHCIIDCKCLYAVLSLQVEIEGQLADRMLPGRTNMFAARDGTTMEVISVEEVALRHYNLHGYPKGVHGEGSTFHALFGLLCWDVIYMSGVPDAFRSAYQALPMDLHSNCFFTSREQSFLEAFKVISESTTQARKLFQSFYFVQS</sequence>
<comment type="cofactor">
    <cofactor evidence="1">
        <name>Mg(2+)</name>
        <dbReference type="ChEBI" id="CHEBI:18420"/>
    </cofactor>
    <cofactor evidence="1">
        <name>Mn(2+)</name>
        <dbReference type="ChEBI" id="CHEBI:29035"/>
    </cofactor>
</comment>
<keyword evidence="1" id="KW-0539">Nucleus</keyword>
<dbReference type="GO" id="GO:0005634">
    <property type="term" value="C:nucleus"/>
    <property type="evidence" value="ECO:0007669"/>
    <property type="project" value="UniProtKB-SubCell"/>
</dbReference>
<dbReference type="InterPro" id="IPR049126">
    <property type="entry name" value="FAN1-like_TPR"/>
</dbReference>
<name>A0A9J6F3D9_RHIMP</name>
<dbReference type="VEuPathDB" id="VectorBase:LOC119166205"/>
<keyword evidence="1" id="KW-0479">Metal-binding</keyword>
<keyword evidence="1" id="KW-0227">DNA damage</keyword>
<dbReference type="GO" id="GO:0008409">
    <property type="term" value="F:5'-3' exonuclease activity"/>
    <property type="evidence" value="ECO:0007669"/>
    <property type="project" value="TreeGrafter"/>
</dbReference>
<dbReference type="GO" id="GO:0070336">
    <property type="term" value="F:flap-structured DNA binding"/>
    <property type="evidence" value="ECO:0007669"/>
    <property type="project" value="TreeGrafter"/>
</dbReference>
<dbReference type="GO" id="GO:0046872">
    <property type="term" value="F:metal ion binding"/>
    <property type="evidence" value="ECO:0007669"/>
    <property type="project" value="UniProtKB-KW"/>
</dbReference>
<protein>
    <recommendedName>
        <fullName evidence="1">Fanconi-associated nuclease</fullName>
        <ecNumber evidence="1">3.1.4.1</ecNumber>
    </recommendedName>
</protein>
<gene>
    <name evidence="3" type="ORF">HPB51_013691</name>
</gene>
<keyword evidence="1" id="KW-0464">Manganese</keyword>
<keyword evidence="4" id="KW-1185">Reference proteome</keyword>
<feature type="domain" description="Fanconi-associated nuclease 1-like TPR" evidence="2">
    <location>
        <begin position="82"/>
        <end position="136"/>
    </location>
</feature>
<keyword evidence="1" id="KW-0234">DNA repair</keyword>
<reference evidence="3" key="2">
    <citation type="submission" date="2021-09" db="EMBL/GenBank/DDBJ databases">
        <authorList>
            <person name="Jia N."/>
            <person name="Wang J."/>
            <person name="Shi W."/>
            <person name="Du L."/>
            <person name="Sun Y."/>
            <person name="Zhan W."/>
            <person name="Jiang J."/>
            <person name="Wang Q."/>
            <person name="Zhang B."/>
            <person name="Ji P."/>
            <person name="Sakyi L.B."/>
            <person name="Cui X."/>
            <person name="Yuan T."/>
            <person name="Jiang B."/>
            <person name="Yang W."/>
            <person name="Lam T.T.-Y."/>
            <person name="Chang Q."/>
            <person name="Ding S."/>
            <person name="Wang X."/>
            <person name="Zhu J."/>
            <person name="Ruan X."/>
            <person name="Zhao L."/>
            <person name="Wei J."/>
            <person name="Que T."/>
            <person name="Du C."/>
            <person name="Cheng J."/>
            <person name="Dai P."/>
            <person name="Han X."/>
            <person name="Huang E."/>
            <person name="Gao Y."/>
            <person name="Liu J."/>
            <person name="Shao H."/>
            <person name="Ye R."/>
            <person name="Li L."/>
            <person name="Wei W."/>
            <person name="Wang X."/>
            <person name="Wang C."/>
            <person name="Huo Q."/>
            <person name="Li W."/>
            <person name="Guo W."/>
            <person name="Chen H."/>
            <person name="Chen S."/>
            <person name="Zhou L."/>
            <person name="Zhou L."/>
            <person name="Ni X."/>
            <person name="Tian J."/>
            <person name="Zhou Y."/>
            <person name="Sheng Y."/>
            <person name="Liu T."/>
            <person name="Pan Y."/>
            <person name="Xia L."/>
            <person name="Li J."/>
            <person name="Zhao F."/>
            <person name="Cao W."/>
        </authorList>
    </citation>
    <scope>NUCLEOTIDE SEQUENCE</scope>
    <source>
        <strain evidence="3">Rmic-2018</strain>
        <tissue evidence="3">Larvae</tissue>
    </source>
</reference>
<dbReference type="EC" id="3.1.4.1" evidence="1"/>
<keyword evidence="1" id="KW-0460">Magnesium</keyword>
<evidence type="ECO:0000259" key="2">
    <source>
        <dbReference type="Pfam" id="PF21170"/>
    </source>
</evidence>
<reference evidence="3" key="1">
    <citation type="journal article" date="2020" name="Cell">
        <title>Large-Scale Comparative Analyses of Tick Genomes Elucidate Their Genetic Diversity and Vector Capacities.</title>
        <authorList>
            <consortium name="Tick Genome and Microbiome Consortium (TIGMIC)"/>
            <person name="Jia N."/>
            <person name="Wang J."/>
            <person name="Shi W."/>
            <person name="Du L."/>
            <person name="Sun Y."/>
            <person name="Zhan W."/>
            <person name="Jiang J.F."/>
            <person name="Wang Q."/>
            <person name="Zhang B."/>
            <person name="Ji P."/>
            <person name="Bell-Sakyi L."/>
            <person name="Cui X.M."/>
            <person name="Yuan T.T."/>
            <person name="Jiang B.G."/>
            <person name="Yang W.F."/>
            <person name="Lam T.T."/>
            <person name="Chang Q.C."/>
            <person name="Ding S.J."/>
            <person name="Wang X.J."/>
            <person name="Zhu J.G."/>
            <person name="Ruan X.D."/>
            <person name="Zhao L."/>
            <person name="Wei J.T."/>
            <person name="Ye R.Z."/>
            <person name="Que T.C."/>
            <person name="Du C.H."/>
            <person name="Zhou Y.H."/>
            <person name="Cheng J.X."/>
            <person name="Dai P.F."/>
            <person name="Guo W.B."/>
            <person name="Han X.H."/>
            <person name="Huang E.J."/>
            <person name="Li L.F."/>
            <person name="Wei W."/>
            <person name="Gao Y.C."/>
            <person name="Liu J.Z."/>
            <person name="Shao H.Z."/>
            <person name="Wang X."/>
            <person name="Wang C.C."/>
            <person name="Yang T.C."/>
            <person name="Huo Q.B."/>
            <person name="Li W."/>
            <person name="Chen H.Y."/>
            <person name="Chen S.E."/>
            <person name="Zhou L.G."/>
            <person name="Ni X.B."/>
            <person name="Tian J.H."/>
            <person name="Sheng Y."/>
            <person name="Liu T."/>
            <person name="Pan Y.S."/>
            <person name="Xia L.Y."/>
            <person name="Li J."/>
            <person name="Zhao F."/>
            <person name="Cao W.C."/>
        </authorList>
    </citation>
    <scope>NUCLEOTIDE SEQUENCE</scope>
    <source>
        <strain evidence="3">Rmic-2018</strain>
    </source>
</reference>
<comment type="catalytic activity">
    <reaction evidence="1">
        <text>Hydrolytically removes 5'-nucleotides successively from the 3'-hydroxy termini of 3'-hydroxy-terminated oligonucleotides.</text>
        <dbReference type="EC" id="3.1.4.1"/>
    </reaction>
</comment>
<dbReference type="GO" id="GO:0036297">
    <property type="term" value="P:interstrand cross-link repair"/>
    <property type="evidence" value="ECO:0007669"/>
    <property type="project" value="InterPro"/>
</dbReference>
<keyword evidence="1" id="KW-0378">Hydrolase</keyword>
<organism evidence="3 4">
    <name type="scientific">Rhipicephalus microplus</name>
    <name type="common">Cattle tick</name>
    <name type="synonym">Boophilus microplus</name>
    <dbReference type="NCBI Taxonomy" id="6941"/>
    <lineage>
        <taxon>Eukaryota</taxon>
        <taxon>Metazoa</taxon>
        <taxon>Ecdysozoa</taxon>
        <taxon>Arthropoda</taxon>
        <taxon>Chelicerata</taxon>
        <taxon>Arachnida</taxon>
        <taxon>Acari</taxon>
        <taxon>Parasitiformes</taxon>
        <taxon>Ixodida</taxon>
        <taxon>Ixodoidea</taxon>
        <taxon>Ixodidae</taxon>
        <taxon>Rhipicephalinae</taxon>
        <taxon>Rhipicephalus</taxon>
        <taxon>Boophilus</taxon>
    </lineage>
</organism>
<evidence type="ECO:0000256" key="1">
    <source>
        <dbReference type="RuleBase" id="RU365033"/>
    </source>
</evidence>
<dbReference type="PANTHER" id="PTHR15749:SF4">
    <property type="entry name" value="FANCONI-ASSOCIATED NUCLEASE 1"/>
    <property type="match status" value="1"/>
</dbReference>
<accession>A0A9J6F3D9</accession>
<dbReference type="GO" id="GO:0004528">
    <property type="term" value="F:phosphodiesterase I activity"/>
    <property type="evidence" value="ECO:0007669"/>
    <property type="project" value="UniProtKB-EC"/>
</dbReference>
<dbReference type="AlphaFoldDB" id="A0A9J6F3D9"/>
<comment type="similarity">
    <text evidence="1">Belongs to the FAN1 family.</text>
</comment>
<dbReference type="PANTHER" id="PTHR15749">
    <property type="entry name" value="FANCONI-ASSOCIATED NUCLEASE 1"/>
    <property type="match status" value="1"/>
</dbReference>
<dbReference type="EMBL" id="JABSTU010000001">
    <property type="protein sequence ID" value="KAH8041031.1"/>
    <property type="molecule type" value="Genomic_DNA"/>
</dbReference>
<keyword evidence="1" id="KW-0540">Nuclease</keyword>
<comment type="subcellular location">
    <subcellularLocation>
        <location evidence="1">Nucleus</location>
    </subcellularLocation>
</comment>